<evidence type="ECO:0000313" key="2">
    <source>
        <dbReference type="EMBL" id="JAD96687.1"/>
    </source>
</evidence>
<evidence type="ECO:0000256" key="1">
    <source>
        <dbReference type="SAM" id="Phobius"/>
    </source>
</evidence>
<reference evidence="2" key="2">
    <citation type="journal article" date="2015" name="Data Brief">
        <title>Shoot transcriptome of the giant reed, Arundo donax.</title>
        <authorList>
            <person name="Barrero R.A."/>
            <person name="Guerrero F.D."/>
            <person name="Moolhuijzen P."/>
            <person name="Goolsby J.A."/>
            <person name="Tidwell J."/>
            <person name="Bellgard S.E."/>
            <person name="Bellgard M.I."/>
        </authorList>
    </citation>
    <scope>NUCLEOTIDE SEQUENCE</scope>
    <source>
        <tissue evidence="2">Shoot tissue taken approximately 20 cm above the soil surface</tissue>
    </source>
</reference>
<organism evidence="2">
    <name type="scientific">Arundo donax</name>
    <name type="common">Giant reed</name>
    <name type="synonym">Donax arundinaceus</name>
    <dbReference type="NCBI Taxonomy" id="35708"/>
    <lineage>
        <taxon>Eukaryota</taxon>
        <taxon>Viridiplantae</taxon>
        <taxon>Streptophyta</taxon>
        <taxon>Embryophyta</taxon>
        <taxon>Tracheophyta</taxon>
        <taxon>Spermatophyta</taxon>
        <taxon>Magnoliopsida</taxon>
        <taxon>Liliopsida</taxon>
        <taxon>Poales</taxon>
        <taxon>Poaceae</taxon>
        <taxon>PACMAD clade</taxon>
        <taxon>Arundinoideae</taxon>
        <taxon>Arundineae</taxon>
        <taxon>Arundo</taxon>
    </lineage>
</organism>
<reference evidence="2" key="1">
    <citation type="submission" date="2014-09" db="EMBL/GenBank/DDBJ databases">
        <authorList>
            <person name="Magalhaes I.L.F."/>
            <person name="Oliveira U."/>
            <person name="Santos F.R."/>
            <person name="Vidigal T.H.D.A."/>
            <person name="Brescovit A.D."/>
            <person name="Santos A.J."/>
        </authorList>
    </citation>
    <scope>NUCLEOTIDE SEQUENCE</scope>
    <source>
        <tissue evidence="2">Shoot tissue taken approximately 20 cm above the soil surface</tissue>
    </source>
</reference>
<keyword evidence="1" id="KW-0472">Membrane</keyword>
<keyword evidence="1" id="KW-0812">Transmembrane</keyword>
<feature type="transmembrane region" description="Helical" evidence="1">
    <location>
        <begin position="6"/>
        <end position="28"/>
    </location>
</feature>
<accession>A0A0A9EKX5</accession>
<name>A0A0A9EKX5_ARUDO</name>
<keyword evidence="1" id="KW-1133">Transmembrane helix</keyword>
<proteinExistence type="predicted"/>
<dbReference type="AlphaFoldDB" id="A0A0A9EKX5"/>
<dbReference type="EMBL" id="GBRH01201208">
    <property type="protein sequence ID" value="JAD96687.1"/>
    <property type="molecule type" value="Transcribed_RNA"/>
</dbReference>
<feature type="transmembrane region" description="Helical" evidence="1">
    <location>
        <begin position="49"/>
        <end position="68"/>
    </location>
</feature>
<protein>
    <submittedName>
        <fullName evidence="2">Uncharacterized protein</fullName>
    </submittedName>
</protein>
<sequence length="71" mass="8373">MLEWNLSYLTYCICFLSYCGLLYFILVLRGRDDDFVILWLLYLLKTRRLLLVVFSNIALPLLVLAHVSKCV</sequence>